<protein>
    <recommendedName>
        <fullName evidence="1">BHLH domain-containing protein</fullName>
    </recommendedName>
</protein>
<gene>
    <name evidence="2" type="ORF">PMG11_05045</name>
</gene>
<evidence type="ECO:0000259" key="1">
    <source>
        <dbReference type="PROSITE" id="PS50888"/>
    </source>
</evidence>
<dbReference type="AlphaFoldDB" id="A0A0F7VHG1"/>
<dbReference type="InterPro" id="IPR036638">
    <property type="entry name" value="HLH_DNA-bd_sf"/>
</dbReference>
<evidence type="ECO:0000313" key="3">
    <source>
        <dbReference type="Proteomes" id="UP000042958"/>
    </source>
</evidence>
<proteinExistence type="predicted"/>
<reference evidence="3" key="1">
    <citation type="journal article" date="2015" name="Genome Announc.">
        <title>Draft genome sequence of the fungus Penicillium brasilianum MG11.</title>
        <authorList>
            <person name="Horn F."/>
            <person name="Linde J."/>
            <person name="Mattern D.J."/>
            <person name="Walther G."/>
            <person name="Guthke R."/>
            <person name="Brakhage A.A."/>
            <person name="Valiante V."/>
        </authorList>
    </citation>
    <scope>NUCLEOTIDE SEQUENCE [LARGE SCALE GENOMIC DNA]</scope>
    <source>
        <strain evidence="3">MG11</strain>
    </source>
</reference>
<dbReference type="SUPFAM" id="SSF47459">
    <property type="entry name" value="HLH, helix-loop-helix DNA-binding domain"/>
    <property type="match status" value="1"/>
</dbReference>
<dbReference type="PROSITE" id="PS50888">
    <property type="entry name" value="BHLH"/>
    <property type="match status" value="1"/>
</dbReference>
<dbReference type="GO" id="GO:0046983">
    <property type="term" value="F:protein dimerization activity"/>
    <property type="evidence" value="ECO:0007669"/>
    <property type="project" value="InterPro"/>
</dbReference>
<name>A0A0F7VHG1_PENBI</name>
<dbReference type="Pfam" id="PF00010">
    <property type="entry name" value="HLH"/>
    <property type="match status" value="1"/>
</dbReference>
<dbReference type="Gene3D" id="4.10.280.10">
    <property type="entry name" value="Helix-loop-helix DNA-binding domain"/>
    <property type="match status" value="1"/>
</dbReference>
<keyword evidence="3" id="KW-1185">Reference proteome</keyword>
<feature type="domain" description="BHLH" evidence="1">
    <location>
        <begin position="138"/>
        <end position="202"/>
    </location>
</feature>
<dbReference type="Proteomes" id="UP000042958">
    <property type="component" value="Unassembled WGS sequence"/>
</dbReference>
<dbReference type="OrthoDB" id="4369711at2759"/>
<dbReference type="EMBL" id="CDHK01000004">
    <property type="protein sequence ID" value="CEO60416.1"/>
    <property type="molecule type" value="Genomic_DNA"/>
</dbReference>
<sequence>MNQNCVDNASLSSLETNLRARPVETSNILRYESTFSPSGCEFPYNEASHTYQNEQCFTSATGSFENIDSSHDCIDGNDIEGGYPLQNSHTMIQPVLQPLYQTSLSHPLSGTEMTTWPSGFLSNPTSELENESVGAVTCRRRAHQIAEKRYRENIDLKFLQLGEVLSPDHLSQDNTKMVPHQMFKRMNRAAILKHAHDDILTLRAEIKSIKGKFESLREATFPDTYKFTLRDD</sequence>
<accession>A0A0F7VHG1</accession>
<dbReference type="InterPro" id="IPR011598">
    <property type="entry name" value="bHLH_dom"/>
</dbReference>
<evidence type="ECO:0000313" key="2">
    <source>
        <dbReference type="EMBL" id="CEO60416.1"/>
    </source>
</evidence>
<organism evidence="2 3">
    <name type="scientific">Penicillium brasilianum</name>
    <dbReference type="NCBI Taxonomy" id="104259"/>
    <lineage>
        <taxon>Eukaryota</taxon>
        <taxon>Fungi</taxon>
        <taxon>Dikarya</taxon>
        <taxon>Ascomycota</taxon>
        <taxon>Pezizomycotina</taxon>
        <taxon>Eurotiomycetes</taxon>
        <taxon>Eurotiomycetidae</taxon>
        <taxon>Eurotiales</taxon>
        <taxon>Aspergillaceae</taxon>
        <taxon>Penicillium</taxon>
    </lineage>
</organism>